<evidence type="ECO:0008006" key="5">
    <source>
        <dbReference type="Google" id="ProtNLM"/>
    </source>
</evidence>
<feature type="region of interest" description="Disordered" evidence="1">
    <location>
        <begin position="54"/>
        <end position="77"/>
    </location>
</feature>
<dbReference type="EMBL" id="JALLPB020000030">
    <property type="protein sequence ID" value="KAL3823726.1"/>
    <property type="molecule type" value="Genomic_DNA"/>
</dbReference>
<keyword evidence="2" id="KW-1133">Transmembrane helix</keyword>
<keyword evidence="2" id="KW-0812">Transmembrane</keyword>
<comment type="caution">
    <text evidence="3">The sequence shown here is derived from an EMBL/GenBank/DDBJ whole genome shotgun (WGS) entry which is preliminary data.</text>
</comment>
<feature type="region of interest" description="Disordered" evidence="1">
    <location>
        <begin position="1"/>
        <end position="20"/>
    </location>
</feature>
<feature type="transmembrane region" description="Helical" evidence="2">
    <location>
        <begin position="203"/>
        <end position="226"/>
    </location>
</feature>
<keyword evidence="2" id="KW-0472">Membrane</keyword>
<proteinExistence type="predicted"/>
<evidence type="ECO:0000313" key="4">
    <source>
        <dbReference type="Proteomes" id="UP001530377"/>
    </source>
</evidence>
<feature type="region of interest" description="Disordered" evidence="1">
    <location>
        <begin position="244"/>
        <end position="269"/>
    </location>
</feature>
<feature type="compositionally biased region" description="Polar residues" evidence="1">
    <location>
        <begin position="1"/>
        <end position="11"/>
    </location>
</feature>
<protein>
    <recommendedName>
        <fullName evidence="5">Transmembrane protein 18</fullName>
    </recommendedName>
</protein>
<organism evidence="3 4">
    <name type="scientific">Cyclostephanos tholiformis</name>
    <dbReference type="NCBI Taxonomy" id="382380"/>
    <lineage>
        <taxon>Eukaryota</taxon>
        <taxon>Sar</taxon>
        <taxon>Stramenopiles</taxon>
        <taxon>Ochrophyta</taxon>
        <taxon>Bacillariophyta</taxon>
        <taxon>Coscinodiscophyceae</taxon>
        <taxon>Thalassiosirophycidae</taxon>
        <taxon>Stephanodiscales</taxon>
        <taxon>Stephanodiscaceae</taxon>
        <taxon>Cyclostephanos</taxon>
    </lineage>
</organism>
<dbReference type="AlphaFoldDB" id="A0ABD3SH38"/>
<gene>
    <name evidence="3" type="ORF">ACHAXA_004819</name>
</gene>
<evidence type="ECO:0000256" key="1">
    <source>
        <dbReference type="SAM" id="MobiDB-lite"/>
    </source>
</evidence>
<feature type="transmembrane region" description="Helical" evidence="2">
    <location>
        <begin position="138"/>
        <end position="156"/>
    </location>
</feature>
<keyword evidence="4" id="KW-1185">Reference proteome</keyword>
<accession>A0ABD3SH38</accession>
<feature type="compositionally biased region" description="Basic and acidic residues" evidence="1">
    <location>
        <begin position="252"/>
        <end position="269"/>
    </location>
</feature>
<dbReference type="Proteomes" id="UP001530377">
    <property type="component" value="Unassembled WGS sequence"/>
</dbReference>
<reference evidence="3 4" key="1">
    <citation type="submission" date="2024-10" db="EMBL/GenBank/DDBJ databases">
        <title>Updated reference genomes for cyclostephanoid diatoms.</title>
        <authorList>
            <person name="Roberts W.R."/>
            <person name="Alverson A.J."/>
        </authorList>
    </citation>
    <scope>NUCLEOTIDE SEQUENCE [LARGE SCALE GENOMIC DNA]</scope>
    <source>
        <strain evidence="3 4">AJA228-03</strain>
    </source>
</reference>
<dbReference type="Pfam" id="PF14770">
    <property type="entry name" value="TMEM18"/>
    <property type="match status" value="1"/>
</dbReference>
<dbReference type="InterPro" id="IPR026721">
    <property type="entry name" value="TMEM18"/>
</dbReference>
<evidence type="ECO:0000256" key="2">
    <source>
        <dbReference type="SAM" id="Phobius"/>
    </source>
</evidence>
<feature type="transmembrane region" description="Helical" evidence="2">
    <location>
        <begin position="162"/>
        <end position="182"/>
    </location>
</feature>
<evidence type="ECO:0000313" key="3">
    <source>
        <dbReference type="EMBL" id="KAL3823726.1"/>
    </source>
</evidence>
<feature type="non-terminal residue" evidence="3">
    <location>
        <position position="1"/>
    </location>
</feature>
<sequence>RGDGRPTSSHSCPGRSHSKIKNHTNMASFFKQLSDDMEKVIQVVEEGAKFMMGESASMDGEKGSDAETQSSTAFGDRADVDQDGDAAMIDDMDDMYGSPLMGMADSVMSDIMSMQVGPQTPKEHIQAFAAAITWNETFIKIIIGFHVAVIVSAVVVNRSGGVYGRLCFMFFVGIVVRLADTLNTIGAKRWREFATQNYFDGGGIFMGIMVCAPLLMVCLCMLISMIREASNLIVDVSKMKAKAQLKQKQRRGHMDKTTNEKKKNGKKDS</sequence>
<name>A0ABD3SH38_9STRA</name>